<organism evidence="1 2">
    <name type="scientific">Caloramator proteoclasticus DSM 10124</name>
    <dbReference type="NCBI Taxonomy" id="1121262"/>
    <lineage>
        <taxon>Bacteria</taxon>
        <taxon>Bacillati</taxon>
        <taxon>Bacillota</taxon>
        <taxon>Clostridia</taxon>
        <taxon>Eubacteriales</taxon>
        <taxon>Clostridiaceae</taxon>
        <taxon>Caloramator</taxon>
    </lineage>
</organism>
<sequence>MCPCMIVWVPISYFEDEEDIFENNRFFRADGSEDDYENKLKLYEMIDEEFSEEYLKQSNR</sequence>
<dbReference type="Proteomes" id="UP000184423">
    <property type="component" value="Unassembled WGS sequence"/>
</dbReference>
<dbReference type="AlphaFoldDB" id="A0A1M4WB82"/>
<name>A0A1M4WB82_9CLOT</name>
<reference evidence="2" key="1">
    <citation type="submission" date="2016-11" db="EMBL/GenBank/DDBJ databases">
        <authorList>
            <person name="Varghese N."/>
            <person name="Submissions S."/>
        </authorList>
    </citation>
    <scope>NUCLEOTIDE SEQUENCE [LARGE SCALE GENOMIC DNA]</scope>
    <source>
        <strain evidence="2">DSM 10124</strain>
    </source>
</reference>
<keyword evidence="2" id="KW-1185">Reference proteome</keyword>
<accession>A0A1M4WB82</accession>
<protein>
    <submittedName>
        <fullName evidence="1">Uncharacterized protein</fullName>
    </submittedName>
</protein>
<evidence type="ECO:0000313" key="1">
    <source>
        <dbReference type="EMBL" id="SHE78528.1"/>
    </source>
</evidence>
<evidence type="ECO:0000313" key="2">
    <source>
        <dbReference type="Proteomes" id="UP000184423"/>
    </source>
</evidence>
<dbReference type="RefSeq" id="WP_073248292.1">
    <property type="nucleotide sequence ID" value="NZ_FQVG01000016.1"/>
</dbReference>
<dbReference type="EMBL" id="FQVG01000016">
    <property type="protein sequence ID" value="SHE78528.1"/>
    <property type="molecule type" value="Genomic_DNA"/>
</dbReference>
<proteinExistence type="predicted"/>
<gene>
    <name evidence="1" type="ORF">SAMN02746091_01113</name>
</gene>